<comment type="subcellular location">
    <subcellularLocation>
        <location evidence="1">Cell outer membrane</location>
    </subcellularLocation>
</comment>
<proteinExistence type="inferred from homology"/>
<keyword evidence="5" id="KW-0812">Transmembrane</keyword>
<dbReference type="InterPro" id="IPR003423">
    <property type="entry name" value="OMP_efflux"/>
</dbReference>
<evidence type="ECO:0000256" key="7">
    <source>
        <dbReference type="ARBA" id="ARBA00023237"/>
    </source>
</evidence>
<evidence type="ECO:0000256" key="8">
    <source>
        <dbReference type="SAM" id="Coils"/>
    </source>
</evidence>
<sequence length="514" mass="55637">MQRPRTLRTGLPGLLLSGPLLIAQLFAPLAVAQATTLMDEIDASLPALDGRAVDAARLSGAATLPEAAAPTAGGQAETLPSLPRLFALALQNDADLASQRYDAEATAQQVPMAQAGLKPQISASAGYVYQESDNYYTDNPAYDPDNELSGASDDYQARYQGVTRDETWQVQLTQPLFSLERWRKVDKAEAQSDAAQLTVAVAERDLALQVAKAYLDAFVASRKLGLLASKQESLTLQVKQAQRAYDLGVGDRINLLEAQSRLDQAVADTVSAENELNNALSMLERLTGQLPQFAGSGLGDLGGLTLSGSWDEPEPWLARTVNNVEVALGKQQMEIARADTGVRRAGRYPELNLNLSYSDRASNDPFRESSDTSASLRLNVPIYQGGYTSASVKQGELAQQASQAGYINALKLARQEVRQRLRSLQGDARQIEALKRSIESASLFLEAAEKGEQLGLRDLVDVLNARADLYDLRIQFVDVVRQYLLDRLNLQAAVGDLGTQDLVDSMALLSRVSG</sequence>
<evidence type="ECO:0000256" key="1">
    <source>
        <dbReference type="ARBA" id="ARBA00004442"/>
    </source>
</evidence>
<name>A0ABP9R8A4_9GAMM</name>
<keyword evidence="4" id="KW-1134">Transmembrane beta strand</keyword>
<comment type="similarity">
    <text evidence="2">Belongs to the outer membrane factor (OMF) (TC 1.B.17) family.</text>
</comment>
<keyword evidence="10" id="KW-1185">Reference proteome</keyword>
<evidence type="ECO:0000313" key="10">
    <source>
        <dbReference type="Proteomes" id="UP001500074"/>
    </source>
</evidence>
<evidence type="ECO:0000256" key="4">
    <source>
        <dbReference type="ARBA" id="ARBA00022452"/>
    </source>
</evidence>
<keyword evidence="3" id="KW-0813">Transport</keyword>
<evidence type="ECO:0000256" key="5">
    <source>
        <dbReference type="ARBA" id="ARBA00022692"/>
    </source>
</evidence>
<organism evidence="9 10">
    <name type="scientific">Modicisalibacter zincidurans</name>
    <dbReference type="NCBI Taxonomy" id="1178777"/>
    <lineage>
        <taxon>Bacteria</taxon>
        <taxon>Pseudomonadati</taxon>
        <taxon>Pseudomonadota</taxon>
        <taxon>Gammaproteobacteria</taxon>
        <taxon>Oceanospirillales</taxon>
        <taxon>Halomonadaceae</taxon>
        <taxon>Modicisalibacter</taxon>
    </lineage>
</organism>
<protein>
    <submittedName>
        <fullName evidence="9">TolC family outer membrane protein</fullName>
    </submittedName>
</protein>
<evidence type="ECO:0000256" key="6">
    <source>
        <dbReference type="ARBA" id="ARBA00023136"/>
    </source>
</evidence>
<dbReference type="Pfam" id="PF02321">
    <property type="entry name" value="OEP"/>
    <property type="match status" value="2"/>
</dbReference>
<keyword evidence="6" id="KW-0472">Membrane</keyword>
<dbReference type="Proteomes" id="UP001500074">
    <property type="component" value="Unassembled WGS sequence"/>
</dbReference>
<keyword evidence="7" id="KW-0998">Cell outer membrane</keyword>
<dbReference type="EMBL" id="BAABKI010000012">
    <property type="protein sequence ID" value="GAA5172999.1"/>
    <property type="molecule type" value="Genomic_DNA"/>
</dbReference>
<reference evidence="10" key="1">
    <citation type="journal article" date="2019" name="Int. J. Syst. Evol. Microbiol.">
        <title>The Global Catalogue of Microorganisms (GCM) 10K type strain sequencing project: providing services to taxonomists for standard genome sequencing and annotation.</title>
        <authorList>
            <consortium name="The Broad Institute Genomics Platform"/>
            <consortium name="The Broad Institute Genome Sequencing Center for Infectious Disease"/>
            <person name="Wu L."/>
            <person name="Ma J."/>
        </authorList>
    </citation>
    <scope>NUCLEOTIDE SEQUENCE [LARGE SCALE GENOMIC DNA]</scope>
    <source>
        <strain evidence="10">JCM 18472</strain>
    </source>
</reference>
<comment type="caution">
    <text evidence="9">The sequence shown here is derived from an EMBL/GenBank/DDBJ whole genome shotgun (WGS) entry which is preliminary data.</text>
</comment>
<feature type="coiled-coil region" evidence="8">
    <location>
        <begin position="407"/>
        <end position="434"/>
    </location>
</feature>
<dbReference type="PANTHER" id="PTHR30026">
    <property type="entry name" value="OUTER MEMBRANE PROTEIN TOLC"/>
    <property type="match status" value="1"/>
</dbReference>
<dbReference type="Gene3D" id="1.20.1600.10">
    <property type="entry name" value="Outer membrane efflux proteins (OEP)"/>
    <property type="match status" value="1"/>
</dbReference>
<feature type="coiled-coil region" evidence="8">
    <location>
        <begin position="255"/>
        <end position="289"/>
    </location>
</feature>
<dbReference type="InterPro" id="IPR051906">
    <property type="entry name" value="TolC-like"/>
</dbReference>
<evidence type="ECO:0000313" key="9">
    <source>
        <dbReference type="EMBL" id="GAA5172999.1"/>
    </source>
</evidence>
<dbReference type="SUPFAM" id="SSF56954">
    <property type="entry name" value="Outer membrane efflux proteins (OEP)"/>
    <property type="match status" value="1"/>
</dbReference>
<evidence type="ECO:0000256" key="2">
    <source>
        <dbReference type="ARBA" id="ARBA00007613"/>
    </source>
</evidence>
<evidence type="ECO:0000256" key="3">
    <source>
        <dbReference type="ARBA" id="ARBA00022448"/>
    </source>
</evidence>
<dbReference type="PANTHER" id="PTHR30026:SF20">
    <property type="entry name" value="OUTER MEMBRANE PROTEIN TOLC"/>
    <property type="match status" value="1"/>
</dbReference>
<keyword evidence="8" id="KW-0175">Coiled coil</keyword>
<gene>
    <name evidence="9" type="ORF">GCM10023342_10750</name>
</gene>
<accession>A0ABP9R8A4</accession>
<dbReference type="RefSeq" id="WP_051907478.1">
    <property type="nucleotide sequence ID" value="NZ_BAABKI010000012.1"/>
</dbReference>